<dbReference type="FunFam" id="2.40.50.140:FF:000051">
    <property type="entry name" value="RNA-binding transcriptional accessory protein"/>
    <property type="match status" value="1"/>
</dbReference>
<dbReference type="PANTHER" id="PTHR10724">
    <property type="entry name" value="30S RIBOSOMAL PROTEIN S1"/>
    <property type="match status" value="1"/>
</dbReference>
<dbReference type="FunFam" id="3.30.420.140:FF:000001">
    <property type="entry name" value="RNA-binding transcriptional accessory protein"/>
    <property type="match status" value="1"/>
</dbReference>
<dbReference type="Gene3D" id="1.10.150.310">
    <property type="entry name" value="Tex RuvX-like domain-like"/>
    <property type="match status" value="1"/>
</dbReference>
<dbReference type="Gene3D" id="1.10.3500.10">
    <property type="entry name" value="Tex N-terminal region-like"/>
    <property type="match status" value="1"/>
</dbReference>
<evidence type="ECO:0000259" key="1">
    <source>
        <dbReference type="PROSITE" id="PS50126"/>
    </source>
</evidence>
<dbReference type="SUPFAM" id="SSF53098">
    <property type="entry name" value="Ribonuclease H-like"/>
    <property type="match status" value="1"/>
</dbReference>
<dbReference type="SUPFAM" id="SSF50249">
    <property type="entry name" value="Nucleic acid-binding proteins"/>
    <property type="match status" value="1"/>
</dbReference>
<dbReference type="PANTHER" id="PTHR10724:SF10">
    <property type="entry name" value="S1 RNA-BINDING DOMAIN-CONTAINING PROTEIN 1"/>
    <property type="match status" value="1"/>
</dbReference>
<dbReference type="SMART" id="SM00316">
    <property type="entry name" value="S1"/>
    <property type="match status" value="1"/>
</dbReference>
<dbReference type="PROSITE" id="PS50126">
    <property type="entry name" value="S1"/>
    <property type="match status" value="1"/>
</dbReference>
<evidence type="ECO:0000313" key="3">
    <source>
        <dbReference type="Proteomes" id="UP000262325"/>
    </source>
</evidence>
<dbReference type="InterPro" id="IPR023319">
    <property type="entry name" value="Tex-like_HTH_dom_sf"/>
</dbReference>
<dbReference type="InterPro" id="IPR023323">
    <property type="entry name" value="Tex-like_dom_sf"/>
</dbReference>
<dbReference type="Pfam" id="PF22706">
    <property type="entry name" value="Tex_central_region"/>
    <property type="match status" value="1"/>
</dbReference>
<dbReference type="Pfam" id="PF00575">
    <property type="entry name" value="S1"/>
    <property type="match status" value="1"/>
</dbReference>
<dbReference type="InterPro" id="IPR003029">
    <property type="entry name" value="S1_domain"/>
</dbReference>
<dbReference type="GO" id="GO:0006139">
    <property type="term" value="P:nucleobase-containing compound metabolic process"/>
    <property type="evidence" value="ECO:0007669"/>
    <property type="project" value="InterPro"/>
</dbReference>
<dbReference type="Pfam" id="PF12836">
    <property type="entry name" value="HHH_3"/>
    <property type="match status" value="1"/>
</dbReference>
<dbReference type="EMBL" id="DPPF01000127">
    <property type="protein sequence ID" value="HCW93291.1"/>
    <property type="molecule type" value="Genomic_DNA"/>
</dbReference>
<protein>
    <submittedName>
        <fullName evidence="2">RNA-binding transcriptional accessory protein</fullName>
    </submittedName>
</protein>
<reference evidence="2 3" key="1">
    <citation type="journal article" date="2018" name="Nat. Biotechnol.">
        <title>A standardized bacterial taxonomy based on genome phylogeny substantially revises the tree of life.</title>
        <authorList>
            <person name="Parks D.H."/>
            <person name="Chuvochina M."/>
            <person name="Waite D.W."/>
            <person name="Rinke C."/>
            <person name="Skarshewski A."/>
            <person name="Chaumeil P.A."/>
            <person name="Hugenholtz P."/>
        </authorList>
    </citation>
    <scope>NUCLEOTIDE SEQUENCE [LARGE SCALE GENOMIC DNA]</scope>
    <source>
        <strain evidence="2">UBA8672</strain>
    </source>
</reference>
<dbReference type="GO" id="GO:0003729">
    <property type="term" value="F:mRNA binding"/>
    <property type="evidence" value="ECO:0007669"/>
    <property type="project" value="TreeGrafter"/>
</dbReference>
<dbReference type="AlphaFoldDB" id="A0A3D5QBR9"/>
<dbReference type="InterPro" id="IPR044146">
    <property type="entry name" value="S1_Tex"/>
</dbReference>
<dbReference type="GO" id="GO:0003735">
    <property type="term" value="F:structural constituent of ribosome"/>
    <property type="evidence" value="ECO:0007669"/>
    <property type="project" value="TreeGrafter"/>
</dbReference>
<dbReference type="InterPro" id="IPR037027">
    <property type="entry name" value="YqgF/RNaseH-like_dom_sf"/>
</dbReference>
<dbReference type="Proteomes" id="UP000262325">
    <property type="component" value="Unassembled WGS sequence"/>
</dbReference>
<dbReference type="GO" id="GO:0005737">
    <property type="term" value="C:cytoplasm"/>
    <property type="evidence" value="ECO:0007669"/>
    <property type="project" value="UniProtKB-ARBA"/>
</dbReference>
<dbReference type="FunFam" id="1.10.150.310:FF:000002">
    <property type="entry name" value="Putative transcription modulator/accessory protein"/>
    <property type="match status" value="1"/>
</dbReference>
<dbReference type="SMART" id="SM00732">
    <property type="entry name" value="YqgFc"/>
    <property type="match status" value="1"/>
</dbReference>
<name>A0A3D5QBR9_FLESI</name>
<dbReference type="FunFam" id="1.10.10.650:FF:000001">
    <property type="entry name" value="S1 RNA-binding domain 1"/>
    <property type="match status" value="1"/>
</dbReference>
<dbReference type="InterPro" id="IPR018974">
    <property type="entry name" value="Tex-like_N"/>
</dbReference>
<dbReference type="SUPFAM" id="SSF47781">
    <property type="entry name" value="RuvA domain 2-like"/>
    <property type="match status" value="2"/>
</dbReference>
<comment type="caution">
    <text evidence="2">The sequence shown here is derived from an EMBL/GenBank/DDBJ whole genome shotgun (WGS) entry which is preliminary data.</text>
</comment>
<dbReference type="GO" id="GO:0006412">
    <property type="term" value="P:translation"/>
    <property type="evidence" value="ECO:0007669"/>
    <property type="project" value="TreeGrafter"/>
</dbReference>
<dbReference type="InterPro" id="IPR041692">
    <property type="entry name" value="HHH_9"/>
</dbReference>
<dbReference type="InterPro" id="IPR010994">
    <property type="entry name" value="RuvA_2-like"/>
</dbReference>
<dbReference type="Gene3D" id="1.10.10.650">
    <property type="entry name" value="RuvA domain 2-like"/>
    <property type="match status" value="1"/>
</dbReference>
<dbReference type="InterPro" id="IPR006641">
    <property type="entry name" value="YqgF/RNaseH-like_dom"/>
</dbReference>
<dbReference type="SUPFAM" id="SSF158832">
    <property type="entry name" value="Tex N-terminal region-like"/>
    <property type="match status" value="1"/>
</dbReference>
<dbReference type="CDD" id="cd05685">
    <property type="entry name" value="S1_Tex"/>
    <property type="match status" value="1"/>
</dbReference>
<dbReference type="Pfam" id="PF16921">
    <property type="entry name" value="Tex_YqgF"/>
    <property type="match status" value="1"/>
</dbReference>
<dbReference type="Pfam" id="PF09371">
    <property type="entry name" value="Tex_N"/>
    <property type="match status" value="1"/>
</dbReference>
<dbReference type="InterPro" id="IPR055179">
    <property type="entry name" value="Tex-like_central_region"/>
</dbReference>
<evidence type="ECO:0000313" key="2">
    <source>
        <dbReference type="EMBL" id="HCW93291.1"/>
    </source>
</evidence>
<dbReference type="InterPro" id="IPR032639">
    <property type="entry name" value="Tex_YqgF"/>
</dbReference>
<proteinExistence type="predicted"/>
<dbReference type="InterPro" id="IPR050437">
    <property type="entry name" value="Ribos_protein_bS1-like"/>
</dbReference>
<sequence length="704" mass="79592">MQELFKKFSSKKENHIKNLINLHEQGNTVPFIARYRKEQTGGMDENEIREIIEEYQYLLNLKARKDEVLKRIEEKGKLTDKLKDSIIKAATLKEVDDLYAPYKSKRKTKADIARDQGLQPLAEFVKYSDDDNAVYAEGEKYSEMSGISSANEALKMACDIISEEVGHDLEVKNRLREIYSIQGVLTSSLKEKKTGHYEDYYDFKSFIKDLPEHRILAIFRGESQKELKIKISADEEALYSSIASILLKNGVELNTFVIKSIRSAMKRMLEPSIELEIRNELKEKAEKQAVKVFAENLKNLLLTPPVKNRRILGIDPAFRTGCKFAAVDERGVLLDYGVIYPTEPQSDYVNSKNTLLEVIKKHNVNIVTIGNGTGSRQTEEFVDKVIQEENLDITYTIISEAGASVYSASSEAAMEFPDLDVTIRGAVSIARRVLDPLAEFVKIDPKSIGVGMYQHDVNQKLLQKTLDEVVEDVVNNVGVDLNTASPSLLKYVAGLNRNIADKIYKMRQEKNKFSSRRDLLKVAGIGEDIFRQCAGFLKIYDGEEPLDKMFIHPESYDFVYSLLSRLNVNVKNANMLSLALKNKNISEIKNKFDVGELTFQDIIENLQKPDLDIRDNVDPLVFKKGILKIEDLKPGMQLTGKISNVVDFGAFVDIGLKNDGLVHISEMAERFIKHPSEVVSVGQTVSAKVIDVDKQRGRISLSLL</sequence>
<organism evidence="2 3">
    <name type="scientific">Flexistipes sinusarabici</name>
    <dbReference type="NCBI Taxonomy" id="2352"/>
    <lineage>
        <taxon>Bacteria</taxon>
        <taxon>Pseudomonadati</taxon>
        <taxon>Deferribacterota</taxon>
        <taxon>Deferribacteres</taxon>
        <taxon>Deferribacterales</taxon>
        <taxon>Flexistipitaceae</taxon>
        <taxon>Flexistipes</taxon>
    </lineage>
</organism>
<feature type="domain" description="S1 motif" evidence="1">
    <location>
        <begin position="635"/>
        <end position="704"/>
    </location>
</feature>
<dbReference type="InterPro" id="IPR012340">
    <property type="entry name" value="NA-bd_OB-fold"/>
</dbReference>
<dbReference type="Pfam" id="PF17674">
    <property type="entry name" value="HHH_9"/>
    <property type="match status" value="1"/>
</dbReference>
<dbReference type="InterPro" id="IPR012337">
    <property type="entry name" value="RNaseH-like_sf"/>
</dbReference>
<dbReference type="Gene3D" id="3.30.420.140">
    <property type="entry name" value="YqgF/RNase H-like domain"/>
    <property type="match status" value="1"/>
</dbReference>
<accession>A0A3D5QBR9</accession>
<dbReference type="Gene3D" id="2.40.50.140">
    <property type="entry name" value="Nucleic acid-binding proteins"/>
    <property type="match status" value="1"/>
</dbReference>
<gene>
    <name evidence="2" type="ORF">DHM44_06390</name>
</gene>